<dbReference type="Gene3D" id="3.30.420.40">
    <property type="match status" value="2"/>
</dbReference>
<evidence type="ECO:0000313" key="1">
    <source>
        <dbReference type="EMBL" id="MFD2161930.1"/>
    </source>
</evidence>
<dbReference type="EMBL" id="JBHUHZ010000001">
    <property type="protein sequence ID" value="MFD2161930.1"/>
    <property type="molecule type" value="Genomic_DNA"/>
</dbReference>
<gene>
    <name evidence="1" type="ORF">ACFSJU_05955</name>
</gene>
<dbReference type="Proteomes" id="UP001597387">
    <property type="component" value="Unassembled WGS sequence"/>
</dbReference>
<evidence type="ECO:0000313" key="2">
    <source>
        <dbReference type="Proteomes" id="UP001597387"/>
    </source>
</evidence>
<dbReference type="GO" id="GO:0016301">
    <property type="term" value="F:kinase activity"/>
    <property type="evidence" value="ECO:0007669"/>
    <property type="project" value="UniProtKB-KW"/>
</dbReference>
<keyword evidence="2" id="KW-1185">Reference proteome</keyword>
<dbReference type="PANTHER" id="PTHR43190:SF3">
    <property type="entry name" value="N-ACETYL-D-GLUCOSAMINE KINASE"/>
    <property type="match status" value="1"/>
</dbReference>
<organism evidence="1 2">
    <name type="scientific">Paradesertivirga mongoliensis</name>
    <dbReference type="NCBI Taxonomy" id="2100740"/>
    <lineage>
        <taxon>Bacteria</taxon>
        <taxon>Pseudomonadati</taxon>
        <taxon>Bacteroidota</taxon>
        <taxon>Sphingobacteriia</taxon>
        <taxon>Sphingobacteriales</taxon>
        <taxon>Sphingobacteriaceae</taxon>
        <taxon>Paradesertivirga</taxon>
    </lineage>
</organism>
<dbReference type="PANTHER" id="PTHR43190">
    <property type="entry name" value="N-ACETYL-D-GLUCOSAMINE KINASE"/>
    <property type="match status" value="1"/>
</dbReference>
<keyword evidence="1" id="KW-0808">Transferase</keyword>
<dbReference type="Gene3D" id="1.10.720.160">
    <property type="match status" value="1"/>
</dbReference>
<accession>A0ABW4ZJ67</accession>
<dbReference type="RefSeq" id="WP_255898278.1">
    <property type="nucleotide sequence ID" value="NZ_JAFMZO010000001.1"/>
</dbReference>
<dbReference type="InterPro" id="IPR052519">
    <property type="entry name" value="Euk-type_GlcNAc_Kinase"/>
</dbReference>
<reference evidence="2" key="1">
    <citation type="journal article" date="2019" name="Int. J. Syst. Evol. Microbiol.">
        <title>The Global Catalogue of Microorganisms (GCM) 10K type strain sequencing project: providing services to taxonomists for standard genome sequencing and annotation.</title>
        <authorList>
            <consortium name="The Broad Institute Genomics Platform"/>
            <consortium name="The Broad Institute Genome Sequencing Center for Infectious Disease"/>
            <person name="Wu L."/>
            <person name="Ma J."/>
        </authorList>
    </citation>
    <scope>NUCLEOTIDE SEQUENCE [LARGE SCALE GENOMIC DNA]</scope>
    <source>
        <strain evidence="2">KCTC 42217</strain>
    </source>
</reference>
<sequence>MILVADSGSSKADWIIIKDDAERIEFSTKGINPFFSNEKEICKVLSGYEEVQKYNSKIKEVHFFGAGCSSPDKREIVSNGLSKVFSKAFINVEDGVLGAVYATCGNSKGFTCVLGTGSNIAFFDGEQAHYGVHGIGYILGDEGSGAYFGRKIITAYMYGLMPQSLKKAFEANYQIDKETIIENIYQKPSPNIYLAAFSRFMYKHRDDKLIQSILFDGFEEFAKVHILRQAHYQAYPCHFVGSIAYFFQDVLAQVCSEHKIKLGKVIASPINGLTEFILNKDIDKL</sequence>
<keyword evidence="1" id="KW-0418">Kinase</keyword>
<dbReference type="SUPFAM" id="SSF53067">
    <property type="entry name" value="Actin-like ATPase domain"/>
    <property type="match status" value="2"/>
</dbReference>
<protein>
    <submittedName>
        <fullName evidence="1">N-acetylglucosamine kinase</fullName>
    </submittedName>
</protein>
<name>A0ABW4ZJ67_9SPHI</name>
<dbReference type="InterPro" id="IPR043129">
    <property type="entry name" value="ATPase_NBD"/>
</dbReference>
<comment type="caution">
    <text evidence="1">The sequence shown here is derived from an EMBL/GenBank/DDBJ whole genome shotgun (WGS) entry which is preliminary data.</text>
</comment>
<dbReference type="CDD" id="cd24079">
    <property type="entry name" value="ASKHA_NBD_PG1100-like"/>
    <property type="match status" value="1"/>
</dbReference>
<proteinExistence type="predicted"/>